<dbReference type="Proteomes" id="UP000019116">
    <property type="component" value="Chromosome 2A"/>
</dbReference>
<dbReference type="Pfam" id="PF20241">
    <property type="entry name" value="DUF6598"/>
    <property type="match status" value="1"/>
</dbReference>
<feature type="region of interest" description="Disordered" evidence="1">
    <location>
        <begin position="124"/>
        <end position="149"/>
    </location>
</feature>
<reference evidence="3" key="2">
    <citation type="submission" date="2018-10" db="UniProtKB">
        <authorList>
            <consortium name="EnsemblPlants"/>
        </authorList>
    </citation>
    <scope>IDENTIFICATION</scope>
</reference>
<dbReference type="Gramene" id="TraesCS2A03G1364400.1">
    <property type="protein sequence ID" value="TraesCS2A03G1364400.1.CDS"/>
    <property type="gene ID" value="TraesCS2A03G1364400"/>
</dbReference>
<evidence type="ECO:0000313" key="4">
    <source>
        <dbReference type="Proteomes" id="UP000019116"/>
    </source>
</evidence>
<organism evidence="3">
    <name type="scientific">Triticum aestivum</name>
    <name type="common">Wheat</name>
    <dbReference type="NCBI Taxonomy" id="4565"/>
    <lineage>
        <taxon>Eukaryota</taxon>
        <taxon>Viridiplantae</taxon>
        <taxon>Streptophyta</taxon>
        <taxon>Embryophyta</taxon>
        <taxon>Tracheophyta</taxon>
        <taxon>Spermatophyta</taxon>
        <taxon>Magnoliopsida</taxon>
        <taxon>Liliopsida</taxon>
        <taxon>Poales</taxon>
        <taxon>Poaceae</taxon>
        <taxon>BOP clade</taxon>
        <taxon>Pooideae</taxon>
        <taxon>Triticodae</taxon>
        <taxon>Triticeae</taxon>
        <taxon>Triticinae</taxon>
        <taxon>Triticum</taxon>
    </lineage>
</organism>
<dbReference type="EnsemblPlants" id="TraesCS2A02G558800.1">
    <property type="protein sequence ID" value="TraesCS2A02G558800.1"/>
    <property type="gene ID" value="TraesCS2A02G558800"/>
</dbReference>
<dbReference type="OMA" id="CHAKKMR"/>
<evidence type="ECO:0000256" key="1">
    <source>
        <dbReference type="SAM" id="MobiDB-lite"/>
    </source>
</evidence>
<feature type="compositionally biased region" description="Acidic residues" evidence="1">
    <location>
        <begin position="91"/>
        <end position="101"/>
    </location>
</feature>
<gene>
    <name evidence="3" type="primary">LOC123038328</name>
</gene>
<dbReference type="KEGG" id="taes:123038328"/>
<feature type="region of interest" description="Disordered" evidence="1">
    <location>
        <begin position="1"/>
        <end position="33"/>
    </location>
</feature>
<accession>A0A3B6B8U7</accession>
<feature type="compositionally biased region" description="Basic and acidic residues" evidence="1">
    <location>
        <begin position="1"/>
        <end position="15"/>
    </location>
</feature>
<evidence type="ECO:0000259" key="2">
    <source>
        <dbReference type="Pfam" id="PF20241"/>
    </source>
</evidence>
<name>A0A3B6B8U7_WHEAT</name>
<proteinExistence type="predicted"/>
<protein>
    <recommendedName>
        <fullName evidence="2">DUF6598 domain-containing protein</fullName>
    </recommendedName>
</protein>
<dbReference type="Gramene" id="TraesWEE_scaffold_024365_01G000100.1">
    <property type="protein sequence ID" value="TraesWEE_scaffold_024365_01G000100.1"/>
    <property type="gene ID" value="TraesWEE_scaffold_024365_01G000100"/>
</dbReference>
<dbReference type="InterPro" id="IPR046533">
    <property type="entry name" value="DUF6598"/>
</dbReference>
<dbReference type="PANTHER" id="PTHR33065:SF179">
    <property type="entry name" value="DUF6598 DOMAIN-CONTAINING PROTEIN"/>
    <property type="match status" value="1"/>
</dbReference>
<feature type="compositionally biased region" description="Basic and acidic residues" evidence="1">
    <location>
        <begin position="136"/>
        <end position="149"/>
    </location>
</feature>
<dbReference type="RefSeq" id="XP_044318108.1">
    <property type="nucleotide sequence ID" value="XM_044462173.1"/>
</dbReference>
<dbReference type="Gramene" id="TraesCAD_scaffold_047832_01G000100.1">
    <property type="protein sequence ID" value="TraesCAD_scaffold_047832_01G000100.1"/>
    <property type="gene ID" value="TraesCAD_scaffold_047832_01G000100"/>
</dbReference>
<dbReference type="PANTHER" id="PTHR33065">
    <property type="entry name" value="OS07G0486400 PROTEIN"/>
    <property type="match status" value="1"/>
</dbReference>
<feature type="region of interest" description="Disordered" evidence="1">
    <location>
        <begin position="83"/>
        <end position="108"/>
    </location>
</feature>
<sequence length="678" mass="75616">MEGELSKKTESKSGKIESGQGTEMEGELRKEQERIRELRDQLIKSCESSTDPATQRIFLDQLDELWMEEYALRTYMSKSGMEIQRASGSDTDPDCDSDSGDEMGSSGVHPSLIRMEWRLRKEMMERDSSKGTTEIESGKEQEMVGKLSKEHQRLRKVRYQLNKRCPATQRILSTQQEILWTKEQALLTIMRQSGMEIERDLPDSDSGNEMGRDSPLISMESGLSKGTEKDASGKDLVVALSSHLEVLKREISFLRTEVTSRGNGLAGNGNKADQEHIIMSNLSLDDTLLKKKVNLPYLGCQTEHVMDFLLVETQQLLYRFNSFASILQKFRIPISSDKIEKLRLISNALVGISELIKRHKSAAAKGHGDYLDCAGWVATWGCSTRKHGAFDDITTLSPMQFTACTPGIFPFSSVAGPALQIYSVRLVNLNPNLSWPLDVYGVVAARDDFDNNLNILFRRSSANCQRIKKEDPFLHLIGPSRAIVAGEPVLFQIDLKLKYGAQFEHTASFAANQSYRSIKRCDTMQIRNSCCTAKIRLGRVAPAIQATIVGVRVVEGEWPFKYGCNVSCLFSPADATEGCAAEVVLLDCHAKKMRAGSDGYLSLSRNVVAVGLQGTLRVVTGAYSKSGLNIVRKYHVEFPIQQCQTNSCRCSIHGSTLEIVVAWSRLVIDKHDHVLDGY</sequence>
<evidence type="ECO:0000313" key="3">
    <source>
        <dbReference type="EnsemblPlants" id="TraesCS2A02G558800.1"/>
    </source>
</evidence>
<keyword evidence="4" id="KW-1185">Reference proteome</keyword>
<feature type="region of interest" description="Disordered" evidence="1">
    <location>
        <begin position="199"/>
        <end position="229"/>
    </location>
</feature>
<dbReference type="Gramene" id="TraesROB_scaffold_005939_01G000600.1">
    <property type="protein sequence ID" value="TraesROB_scaffold_005939_01G000600.1"/>
    <property type="gene ID" value="TraesROB_scaffold_005939_01G000600"/>
</dbReference>
<dbReference type="AlphaFoldDB" id="A0A3B6B8U7"/>
<dbReference type="GeneID" id="123038328"/>
<dbReference type="Gramene" id="TraesCS2A02G558800.1">
    <property type="protein sequence ID" value="TraesCS2A02G558800.1"/>
    <property type="gene ID" value="TraesCS2A02G558800"/>
</dbReference>
<feature type="domain" description="DUF6598" evidence="2">
    <location>
        <begin position="418"/>
        <end position="661"/>
    </location>
</feature>
<reference evidence="3" key="1">
    <citation type="submission" date="2018-08" db="EMBL/GenBank/DDBJ databases">
        <authorList>
            <person name="Rossello M."/>
        </authorList>
    </citation>
    <scope>NUCLEOTIDE SEQUENCE [LARGE SCALE GENOMIC DNA]</scope>
    <source>
        <strain evidence="3">cv. Chinese Spring</strain>
    </source>
</reference>